<gene>
    <name evidence="1" type="ORF">LCGC14_0555600</name>
</gene>
<comment type="caution">
    <text evidence="1">The sequence shown here is derived from an EMBL/GenBank/DDBJ whole genome shotgun (WGS) entry which is preliminary data.</text>
</comment>
<proteinExistence type="predicted"/>
<dbReference type="AlphaFoldDB" id="A0A0F9RTL0"/>
<organism evidence="1">
    <name type="scientific">marine sediment metagenome</name>
    <dbReference type="NCBI Taxonomy" id="412755"/>
    <lineage>
        <taxon>unclassified sequences</taxon>
        <taxon>metagenomes</taxon>
        <taxon>ecological metagenomes</taxon>
    </lineage>
</organism>
<reference evidence="1" key="1">
    <citation type="journal article" date="2015" name="Nature">
        <title>Complex archaea that bridge the gap between prokaryotes and eukaryotes.</title>
        <authorList>
            <person name="Spang A."/>
            <person name="Saw J.H."/>
            <person name="Jorgensen S.L."/>
            <person name="Zaremba-Niedzwiedzka K."/>
            <person name="Martijn J."/>
            <person name="Lind A.E."/>
            <person name="van Eijk R."/>
            <person name="Schleper C."/>
            <person name="Guy L."/>
            <person name="Ettema T.J."/>
        </authorList>
    </citation>
    <scope>NUCLEOTIDE SEQUENCE</scope>
</reference>
<name>A0A0F9RTL0_9ZZZZ</name>
<evidence type="ECO:0000313" key="1">
    <source>
        <dbReference type="EMBL" id="KKN58089.1"/>
    </source>
</evidence>
<accession>A0A0F9RTL0</accession>
<dbReference type="Pfam" id="PF12293">
    <property type="entry name" value="T4BSS_DotH_IcmK"/>
    <property type="match status" value="1"/>
</dbReference>
<dbReference type="EMBL" id="LAZR01000777">
    <property type="protein sequence ID" value="KKN58089.1"/>
    <property type="molecule type" value="Genomic_DNA"/>
</dbReference>
<protein>
    <submittedName>
        <fullName evidence="1">Uncharacterized protein</fullName>
    </submittedName>
</protein>
<dbReference type="InterPro" id="IPR022073">
    <property type="entry name" value="T4BSS_DotH_IcmK"/>
</dbReference>
<sequence length="315" mass="33891">MKLITPIITIAMMSLAFSVMAQSNSEVDLPIVKRADNLLLADPQTIIDLRHKIIQNSAARQAPIIDDFSEVGNREMLDLEDIFEITLEPDSVAPRVSIARYQSTAVSFVDAYGNPWPIRRISNFLEGLIAIDKATGDEDVKKDDPQAGSFTMTALRHGVVGNITVYLEGLSTPISLMLEGNSGVFHRIATMRVNEAGPQTNVASMLNDSAVTIGTASDVDLNNALYGVSPAGSETMLVSGAEGKAWIKDDHLYLQTPLAVFSPQILGVSHGNGRYRAYKLPLSSTVMGTNNNGQTVSMRIGRAVSAEASNSLGVR</sequence>